<accession>A0ABQ4ZDF3</accession>
<protein>
    <recommendedName>
        <fullName evidence="3">Reverse transcriptase Ty1/copia-type domain-containing protein</fullName>
    </recommendedName>
</protein>
<reference evidence="1" key="1">
    <citation type="journal article" date="2022" name="Int. J. Mol. Sci.">
        <title>Draft Genome of Tanacetum Coccineum: Genomic Comparison of Closely Related Tanacetum-Family Plants.</title>
        <authorList>
            <person name="Yamashiro T."/>
            <person name="Shiraishi A."/>
            <person name="Nakayama K."/>
            <person name="Satake H."/>
        </authorList>
    </citation>
    <scope>NUCLEOTIDE SEQUENCE</scope>
</reference>
<name>A0ABQ4ZDF3_9ASTR</name>
<keyword evidence="2" id="KW-1185">Reference proteome</keyword>
<sequence length="212" mass="24079">MDVKTTFLNGPLKEFVDPDHPEKVYLMRKALYGLKPAQRTCRPDLVASSIAILFQMLIMSDALILAKALLEGYSSLGDKLVSGCQRKKLQLQCLQREAESWLVICKLLLSDVDGGTPSKIMASTTTLIHSISPWKSKRCSRCSRNELSQVRGLMKTINLNLPPQTQEAQVEALKKDNVKDENLHGMDMESETRLDRTLYIRSRSWLPRFRDL</sequence>
<evidence type="ECO:0008006" key="3">
    <source>
        <dbReference type="Google" id="ProtNLM"/>
    </source>
</evidence>
<evidence type="ECO:0000313" key="1">
    <source>
        <dbReference type="EMBL" id="GJS88140.1"/>
    </source>
</evidence>
<proteinExistence type="predicted"/>
<evidence type="ECO:0000313" key="2">
    <source>
        <dbReference type="Proteomes" id="UP001151760"/>
    </source>
</evidence>
<dbReference type="EMBL" id="BQNB010011252">
    <property type="protein sequence ID" value="GJS88140.1"/>
    <property type="molecule type" value="Genomic_DNA"/>
</dbReference>
<organism evidence="1 2">
    <name type="scientific">Tanacetum coccineum</name>
    <dbReference type="NCBI Taxonomy" id="301880"/>
    <lineage>
        <taxon>Eukaryota</taxon>
        <taxon>Viridiplantae</taxon>
        <taxon>Streptophyta</taxon>
        <taxon>Embryophyta</taxon>
        <taxon>Tracheophyta</taxon>
        <taxon>Spermatophyta</taxon>
        <taxon>Magnoliopsida</taxon>
        <taxon>eudicotyledons</taxon>
        <taxon>Gunneridae</taxon>
        <taxon>Pentapetalae</taxon>
        <taxon>asterids</taxon>
        <taxon>campanulids</taxon>
        <taxon>Asterales</taxon>
        <taxon>Asteraceae</taxon>
        <taxon>Asteroideae</taxon>
        <taxon>Anthemideae</taxon>
        <taxon>Anthemidinae</taxon>
        <taxon>Tanacetum</taxon>
    </lineage>
</organism>
<dbReference type="Proteomes" id="UP001151760">
    <property type="component" value="Unassembled WGS sequence"/>
</dbReference>
<comment type="caution">
    <text evidence="1">The sequence shown here is derived from an EMBL/GenBank/DDBJ whole genome shotgun (WGS) entry which is preliminary data.</text>
</comment>
<gene>
    <name evidence="1" type="ORF">Tco_0770776</name>
</gene>
<reference evidence="1" key="2">
    <citation type="submission" date="2022-01" db="EMBL/GenBank/DDBJ databases">
        <authorList>
            <person name="Yamashiro T."/>
            <person name="Shiraishi A."/>
            <person name="Satake H."/>
            <person name="Nakayama K."/>
        </authorList>
    </citation>
    <scope>NUCLEOTIDE SEQUENCE</scope>
</reference>